<dbReference type="EMBL" id="BK032511">
    <property type="protein sequence ID" value="DAF44410.1"/>
    <property type="molecule type" value="Genomic_DNA"/>
</dbReference>
<accession>A0A8S5S152</accession>
<organism evidence="1">
    <name type="scientific">Podoviridae sp. ct8Lf7</name>
    <dbReference type="NCBI Taxonomy" id="2827723"/>
    <lineage>
        <taxon>Viruses</taxon>
        <taxon>Duplodnaviria</taxon>
        <taxon>Heunggongvirae</taxon>
        <taxon>Uroviricota</taxon>
        <taxon>Caudoviricetes</taxon>
    </lineage>
</organism>
<proteinExistence type="predicted"/>
<sequence>MPSVISPLYYPVSIAYFTFLRKVISSSFFSNSNVSSSICYLYSAFIY</sequence>
<name>A0A8S5S152_9CAUD</name>
<evidence type="ECO:0000313" key="1">
    <source>
        <dbReference type="EMBL" id="DAF44410.1"/>
    </source>
</evidence>
<protein>
    <submittedName>
        <fullName evidence="1">Uncharacterized protein</fullName>
    </submittedName>
</protein>
<reference evidence="1" key="1">
    <citation type="journal article" date="2021" name="Proc. Natl. Acad. Sci. U.S.A.">
        <title>A Catalog of Tens of Thousands of Viruses from Human Metagenomes Reveals Hidden Associations with Chronic Diseases.</title>
        <authorList>
            <person name="Tisza M.J."/>
            <person name="Buck C.B."/>
        </authorList>
    </citation>
    <scope>NUCLEOTIDE SEQUENCE</scope>
    <source>
        <strain evidence="1">Ct8Lf7</strain>
    </source>
</reference>